<comment type="caution">
    <text evidence="1">The sequence shown here is derived from an EMBL/GenBank/DDBJ whole genome shotgun (WGS) entry which is preliminary data.</text>
</comment>
<dbReference type="Proteomes" id="UP000324973">
    <property type="component" value="Unassembled WGS sequence"/>
</dbReference>
<protein>
    <submittedName>
        <fullName evidence="1">Uncharacterized protein</fullName>
    </submittedName>
</protein>
<evidence type="ECO:0000313" key="2">
    <source>
        <dbReference type="Proteomes" id="UP000324973"/>
    </source>
</evidence>
<organism evidence="1 2">
    <name type="scientific">Luteimonas viscosa</name>
    <dbReference type="NCBI Taxonomy" id="1132694"/>
    <lineage>
        <taxon>Bacteria</taxon>
        <taxon>Pseudomonadati</taxon>
        <taxon>Pseudomonadota</taxon>
        <taxon>Gammaproteobacteria</taxon>
        <taxon>Lysobacterales</taxon>
        <taxon>Lysobacteraceae</taxon>
        <taxon>Luteimonas</taxon>
    </lineage>
</organism>
<dbReference type="RefSeq" id="WP_149104335.1">
    <property type="nucleotide sequence ID" value="NZ_VTFT01000002.1"/>
</dbReference>
<name>A0A5D4XGM2_9GAMM</name>
<proteinExistence type="predicted"/>
<sequence length="82" mass="7971">MSSERQTGTVKSISAGAGQVLVGRSGGGGDIAFTGADFAALGGPSPFVGQRISFLVDAGDPDSVHLDAAWHESDGGGGGSHA</sequence>
<keyword evidence="2" id="KW-1185">Reference proteome</keyword>
<gene>
    <name evidence="1" type="ORF">FZO89_15475</name>
</gene>
<dbReference type="EMBL" id="VTFT01000002">
    <property type="protein sequence ID" value="TYT23639.1"/>
    <property type="molecule type" value="Genomic_DNA"/>
</dbReference>
<dbReference type="AlphaFoldDB" id="A0A5D4XGM2"/>
<reference evidence="1 2" key="1">
    <citation type="submission" date="2019-08" db="EMBL/GenBank/DDBJ databases">
        <title>Luteimonas viscosus sp. nov., isolated from soil of a sunflower field.</title>
        <authorList>
            <person name="Jianli Z."/>
            <person name="Ying Z."/>
        </authorList>
    </citation>
    <scope>NUCLEOTIDE SEQUENCE [LARGE SCALE GENOMIC DNA]</scope>
    <source>
        <strain evidence="1 2">XBU10</strain>
    </source>
</reference>
<accession>A0A5D4XGM2</accession>
<evidence type="ECO:0000313" key="1">
    <source>
        <dbReference type="EMBL" id="TYT23639.1"/>
    </source>
</evidence>